<dbReference type="InterPro" id="IPR011006">
    <property type="entry name" value="CheY-like_superfamily"/>
</dbReference>
<dbReference type="Gene3D" id="3.40.50.2300">
    <property type="match status" value="1"/>
</dbReference>
<keyword evidence="8" id="KW-1185">Reference proteome</keyword>
<gene>
    <name evidence="7" type="ordered locus">Mpe_A2857</name>
</gene>
<dbReference type="Gene3D" id="3.30.70.270">
    <property type="match status" value="1"/>
</dbReference>
<dbReference type="InterPro" id="IPR000700">
    <property type="entry name" value="PAS-assoc_C"/>
</dbReference>
<dbReference type="InterPro" id="IPR052155">
    <property type="entry name" value="Biofilm_reg_signaling"/>
</dbReference>
<dbReference type="NCBIfam" id="TIGR00254">
    <property type="entry name" value="GGDEF"/>
    <property type="match status" value="2"/>
</dbReference>
<dbReference type="HOGENOM" id="CLU_000445_70_50_4"/>
<dbReference type="InterPro" id="IPR001789">
    <property type="entry name" value="Sig_transdc_resp-reg_receiver"/>
</dbReference>
<dbReference type="PANTHER" id="PTHR44757:SF2">
    <property type="entry name" value="BIOFILM ARCHITECTURE MAINTENANCE PROTEIN MBAA"/>
    <property type="match status" value="1"/>
</dbReference>
<dbReference type="Pfam" id="PF00563">
    <property type="entry name" value="EAL"/>
    <property type="match status" value="1"/>
</dbReference>
<dbReference type="CDD" id="cd00130">
    <property type="entry name" value="PAS"/>
    <property type="match status" value="1"/>
</dbReference>
<feature type="domain" description="Response regulatory" evidence="3">
    <location>
        <begin position="17"/>
        <end position="133"/>
    </location>
</feature>
<evidence type="ECO:0000313" key="8">
    <source>
        <dbReference type="Proteomes" id="UP000000366"/>
    </source>
</evidence>
<dbReference type="SUPFAM" id="SSF141868">
    <property type="entry name" value="EAL domain-like"/>
    <property type="match status" value="1"/>
</dbReference>
<dbReference type="PANTHER" id="PTHR44757">
    <property type="entry name" value="DIGUANYLATE CYCLASE DGCP"/>
    <property type="match status" value="1"/>
</dbReference>
<dbReference type="KEGG" id="mpt:Mpe_A2857"/>
<dbReference type="SUPFAM" id="SSF55785">
    <property type="entry name" value="PYP-like sensor domain (PAS domain)"/>
    <property type="match status" value="1"/>
</dbReference>
<dbReference type="EMBL" id="CP000555">
    <property type="protein sequence ID" value="ABM95811.1"/>
    <property type="molecule type" value="Genomic_DNA"/>
</dbReference>
<dbReference type="InterPro" id="IPR000160">
    <property type="entry name" value="GGDEF_dom"/>
</dbReference>
<evidence type="ECO:0000259" key="3">
    <source>
        <dbReference type="PROSITE" id="PS50110"/>
    </source>
</evidence>
<keyword evidence="1" id="KW-0597">Phosphoprotein</keyword>
<dbReference type="PROSITE" id="PS50883">
    <property type="entry name" value="EAL"/>
    <property type="match status" value="1"/>
</dbReference>
<proteinExistence type="predicted"/>
<reference evidence="7 8" key="1">
    <citation type="journal article" date="2007" name="J. Bacteriol.">
        <title>Whole-genome analysis of the methyl tert-butyl ether-degrading beta-proteobacterium Methylibium petroleiphilum PM1.</title>
        <authorList>
            <person name="Kane S.R."/>
            <person name="Chakicherla A.Y."/>
            <person name="Chain P.S.G."/>
            <person name="Schmidt R."/>
            <person name="Shin M.W."/>
            <person name="Legler T.C."/>
            <person name="Scow K.M."/>
            <person name="Larimer F.W."/>
            <person name="Lucas S.M."/>
            <person name="Richardson P.M."/>
            <person name="Hristova K.R."/>
        </authorList>
    </citation>
    <scope>NUCLEOTIDE SEQUENCE [LARGE SCALE GENOMIC DNA]</scope>
    <source>
        <strain evidence="8">ATCC BAA-1232 / LMG 22953 / PM1</strain>
    </source>
</reference>
<dbReference type="Gene3D" id="2.10.70.100">
    <property type="match status" value="1"/>
</dbReference>
<dbReference type="PROSITE" id="PS50110">
    <property type="entry name" value="RESPONSE_REGULATORY"/>
    <property type="match status" value="1"/>
</dbReference>
<accession>A2SJS2</accession>
<organism evidence="7 8">
    <name type="scientific">Methylibium petroleiphilum (strain ATCC BAA-1232 / LMG 22953 / PM1)</name>
    <dbReference type="NCBI Taxonomy" id="420662"/>
    <lineage>
        <taxon>Bacteria</taxon>
        <taxon>Pseudomonadati</taxon>
        <taxon>Pseudomonadota</taxon>
        <taxon>Betaproteobacteria</taxon>
        <taxon>Burkholderiales</taxon>
        <taxon>Sphaerotilaceae</taxon>
        <taxon>Methylibium</taxon>
    </lineage>
</organism>
<dbReference type="SUPFAM" id="SSF55073">
    <property type="entry name" value="Nucleotide cyclase"/>
    <property type="match status" value="1"/>
</dbReference>
<dbReference type="SMART" id="SM00267">
    <property type="entry name" value="GGDEF"/>
    <property type="match status" value="1"/>
</dbReference>
<dbReference type="PROSITE" id="PS50887">
    <property type="entry name" value="GGDEF"/>
    <property type="match status" value="1"/>
</dbReference>
<dbReference type="InterPro" id="IPR000014">
    <property type="entry name" value="PAS"/>
</dbReference>
<dbReference type="InterPro" id="IPR001633">
    <property type="entry name" value="EAL_dom"/>
</dbReference>
<evidence type="ECO:0000313" key="7">
    <source>
        <dbReference type="EMBL" id="ABM95811.1"/>
    </source>
</evidence>
<dbReference type="AlphaFoldDB" id="A2SJS2"/>
<dbReference type="PROSITE" id="PS50113">
    <property type="entry name" value="PAC"/>
    <property type="match status" value="1"/>
</dbReference>
<dbReference type="NCBIfam" id="TIGR00229">
    <property type="entry name" value="sensory_box"/>
    <property type="match status" value="1"/>
</dbReference>
<dbReference type="GO" id="GO:0000160">
    <property type="term" value="P:phosphorelay signal transduction system"/>
    <property type="evidence" value="ECO:0007669"/>
    <property type="project" value="InterPro"/>
</dbReference>
<dbReference type="STRING" id="420662.Mpe_A2857"/>
<dbReference type="Proteomes" id="UP000000366">
    <property type="component" value="Chromosome"/>
</dbReference>
<feature type="domain" description="PAC" evidence="4">
    <location>
        <begin position="219"/>
        <end position="271"/>
    </location>
</feature>
<dbReference type="Gene3D" id="3.20.20.450">
    <property type="entry name" value="EAL domain"/>
    <property type="match status" value="1"/>
</dbReference>
<feature type="domain" description="EAL" evidence="5">
    <location>
        <begin position="464"/>
        <end position="717"/>
    </location>
</feature>
<dbReference type="InterPro" id="IPR013656">
    <property type="entry name" value="PAS_4"/>
</dbReference>
<dbReference type="CDD" id="cd01948">
    <property type="entry name" value="EAL"/>
    <property type="match status" value="1"/>
</dbReference>
<evidence type="ECO:0000256" key="2">
    <source>
        <dbReference type="SAM" id="MobiDB-lite"/>
    </source>
</evidence>
<evidence type="ECO:0000256" key="1">
    <source>
        <dbReference type="PROSITE-ProRule" id="PRU00169"/>
    </source>
</evidence>
<dbReference type="InterPro" id="IPR029787">
    <property type="entry name" value="Nucleotide_cyclase"/>
</dbReference>
<evidence type="ECO:0000259" key="5">
    <source>
        <dbReference type="PROSITE" id="PS50883"/>
    </source>
</evidence>
<dbReference type="RefSeq" id="WP_011830440.1">
    <property type="nucleotide sequence ID" value="NC_008825.1"/>
</dbReference>
<dbReference type="Pfam" id="PF00072">
    <property type="entry name" value="Response_reg"/>
    <property type="match status" value="1"/>
</dbReference>
<dbReference type="SMART" id="SM00052">
    <property type="entry name" value="EAL"/>
    <property type="match status" value="1"/>
</dbReference>
<dbReference type="eggNOG" id="COG5001">
    <property type="taxonomic scope" value="Bacteria"/>
</dbReference>
<dbReference type="Pfam" id="PF08448">
    <property type="entry name" value="PAS_4"/>
    <property type="match status" value="1"/>
</dbReference>
<feature type="domain" description="GGDEF" evidence="6">
    <location>
        <begin position="303"/>
        <end position="455"/>
    </location>
</feature>
<dbReference type="InterPro" id="IPR035965">
    <property type="entry name" value="PAS-like_dom_sf"/>
</dbReference>
<evidence type="ECO:0000259" key="6">
    <source>
        <dbReference type="PROSITE" id="PS50887"/>
    </source>
</evidence>
<dbReference type="CDD" id="cd01949">
    <property type="entry name" value="GGDEF"/>
    <property type="match status" value="1"/>
</dbReference>
<protein>
    <submittedName>
        <fullName evidence="7">Sensory box/response regulator</fullName>
    </submittedName>
</protein>
<name>A2SJS2_METPP</name>
<dbReference type="SUPFAM" id="SSF52172">
    <property type="entry name" value="CheY-like"/>
    <property type="match status" value="1"/>
</dbReference>
<feature type="region of interest" description="Disordered" evidence="2">
    <location>
        <begin position="729"/>
        <end position="754"/>
    </location>
</feature>
<evidence type="ECO:0000259" key="4">
    <source>
        <dbReference type="PROSITE" id="PS50113"/>
    </source>
</evidence>
<dbReference type="InterPro" id="IPR035919">
    <property type="entry name" value="EAL_sf"/>
</dbReference>
<dbReference type="SMART" id="SM00448">
    <property type="entry name" value="REC"/>
    <property type="match status" value="1"/>
</dbReference>
<dbReference type="eggNOG" id="COG3706">
    <property type="taxonomic scope" value="Bacteria"/>
</dbReference>
<feature type="modified residue" description="4-aspartylphosphate" evidence="1">
    <location>
        <position position="66"/>
    </location>
</feature>
<dbReference type="Pfam" id="PF00990">
    <property type="entry name" value="GGDEF"/>
    <property type="match status" value="2"/>
</dbReference>
<sequence>MDLRADPSVDDPLESPRVLLVDDDEVNLLLTSIALRERGFAVTEATSGERAVQLLTDWSPDVIVLDALMPGMDGFTTCRELRALPGFESMPVLMLTGLDDDASITRAYEAGATDFFVKSTQWSLLAGRLRYLLRSSRTRLELERSKSKLARAQDLARMGSFDWRRDRSGLLFSVEGLRVFGLGPGDHLGMRSLIRMVPAEHRQGCLSLLRDTLARSTVLATDFPVQLIDGRQRVVHVEAEPEFNEHGNLTGYTGIVQDVTDRRVAEDKIRHLANFDALTGLPNRRQLIWRAERAMEQAKRLNHQVGLLLIDLDRFKVINDTLGHGAGDELLMEVSRRLRSCVRHSDQVVETGIDSVGLRAHRSLEAVGRLGGDEFVALLPEVDADQDAERVALRILEVMREPIFVGGQECFVTASVGIALFPRDGASVADVLRNADVAMYSAKAAGRNAASLYRPHLAGKGREKLELESALHKAIEREELVLHYQPKIDVRTARMVGAEALMRWKRNGVLVPPGDFIPLAEETGLIVPMSEWAIREATRQARLWQQHHGIDTSIAVNLPSRLFERTDLVTHIQQAAAAHGVTHSCIELEITETGLMKDLQNVIPALHRLNEIGVEISIDDFGTGYSSLAYLTTLPISELKIDRSFVRDLGVTLQSSAVVTAIIALARSLGIRVIAEGVENLRQMEVLHRLGCSTMQGFLFSKALPPEDLEQWLAQTVLPRKAPWIGQVEDSDATAESVPRADVRALPGNLPPGA</sequence>
<dbReference type="InterPro" id="IPR043128">
    <property type="entry name" value="Rev_trsase/Diguanyl_cyclase"/>
</dbReference>